<evidence type="ECO:0000313" key="1">
    <source>
        <dbReference type="EMBL" id="MEY2345208.1"/>
    </source>
</evidence>
<gene>
    <name evidence="1" type="ORF">I3679_019665</name>
</gene>
<sequence length="208" mass="22961">MDWGKSLGLGLLTSAFAPKGVMERDSVFGWVPETKAGDAGEAWELMSNTLLDGIEKSLQQANVDYIVDNRNLHQDLPLVSEYIFSSVRIVAPEHGCPDWETANRDYDQSCYVATTVYAPTEEPRKVPDFLTAEPNGYGFYANDEADYSRIKVNIPKGSNMDKNQLLAGISRELPAWAFIFVASQKLDTGGYTAPVILTAGKAELFIQL</sequence>
<comment type="caution">
    <text evidence="1">The sequence shown here is derived from an EMBL/GenBank/DDBJ whole genome shotgun (WGS) entry which is preliminary data.</text>
</comment>
<name>A0ABD5LV16_PROMI</name>
<proteinExistence type="predicted"/>
<accession>A0ABD5LV16</accession>
<protein>
    <recommendedName>
        <fullName evidence="2">Phage protein</fullName>
    </recommendedName>
</protein>
<dbReference type="EMBL" id="JADQCH020000002">
    <property type="protein sequence ID" value="MEY2345208.1"/>
    <property type="molecule type" value="Genomic_DNA"/>
</dbReference>
<evidence type="ECO:0008006" key="2">
    <source>
        <dbReference type="Google" id="ProtNLM"/>
    </source>
</evidence>
<organism evidence="1">
    <name type="scientific">Proteus mirabilis</name>
    <dbReference type="NCBI Taxonomy" id="584"/>
    <lineage>
        <taxon>Bacteria</taxon>
        <taxon>Pseudomonadati</taxon>
        <taxon>Pseudomonadota</taxon>
        <taxon>Gammaproteobacteria</taxon>
        <taxon>Enterobacterales</taxon>
        <taxon>Morganellaceae</taxon>
        <taxon>Proteus</taxon>
    </lineage>
</organism>
<dbReference type="AlphaFoldDB" id="A0ABD5LV16"/>
<reference evidence="1" key="1">
    <citation type="submission" date="2021-05" db="EMBL/GenBank/DDBJ databases">
        <title>First report of NDM-5 and VEB-6 producing Proteus mirabilis isolated from blood of a sepsis patient in Kolkata, India.</title>
        <authorList>
            <person name="Halder G."/>
            <person name="Chaudhuri B."/>
            <person name="Dutta S."/>
        </authorList>
    </citation>
    <scope>NUCLEOTIDE SEQUENCE [LARGE SCALE GENOMIC DNA]</scope>
    <source>
        <strain evidence="1">7049</strain>
    </source>
</reference>